<keyword evidence="4" id="KW-0539">Nucleus</keyword>
<dbReference type="GO" id="GO:0005663">
    <property type="term" value="C:DNA replication factor C complex"/>
    <property type="evidence" value="ECO:0007669"/>
    <property type="project" value="TreeGrafter"/>
</dbReference>
<dbReference type="Gene3D" id="1.10.8.60">
    <property type="match status" value="1"/>
</dbReference>
<dbReference type="AlphaFoldDB" id="A0AAX4PJA0"/>
<sequence>MSLWVDKHRPRCLDQLRVHSKPARQLQKLLAGGDCPHLLFYGPSGAGKKTLCLASLRELFGPSVEKLRTEQKTWQIQLPSRKIEVELATVSSNYHLEVSPADAGRRDVHVVQEIIKEMAKTRSSTSVFQQQQQQQEQEASLVKPAKCAYKVLVINQVDKLSSHAQHALRRTLEKYSATCRVIFTCTNLSKVMGPVRSRCVCVRVKAPSTEEISELVSEVAGKERKEVPRGLANKIAASSERSMRRALLMLETASLGKLDESQELQLPDWELFIKDVAQEILREQTPKNLYLVRGKLYELLVNCVPADTIFCKLVHELLRKVDDTIKYDIVSTAATFEHRMRLGTKPIFHLEAFVAKTMSIYKEWSISNFG</sequence>
<dbReference type="SUPFAM" id="SSF52540">
    <property type="entry name" value="P-loop containing nucleoside triphosphate hydrolases"/>
    <property type="match status" value="1"/>
</dbReference>
<dbReference type="Proteomes" id="UP001472866">
    <property type="component" value="Chromosome 15"/>
</dbReference>
<dbReference type="FunFam" id="1.20.272.10:FF:000002">
    <property type="entry name" value="Replication factor C subunit 3"/>
    <property type="match status" value="1"/>
</dbReference>
<evidence type="ECO:0000313" key="6">
    <source>
        <dbReference type="Proteomes" id="UP001472866"/>
    </source>
</evidence>
<dbReference type="GO" id="GO:0006271">
    <property type="term" value="P:DNA strand elongation involved in DNA replication"/>
    <property type="evidence" value="ECO:0007669"/>
    <property type="project" value="UniProtKB-ARBA"/>
</dbReference>
<evidence type="ECO:0000313" key="5">
    <source>
        <dbReference type="EMBL" id="WZN66487.1"/>
    </source>
</evidence>
<reference evidence="5 6" key="1">
    <citation type="submission" date="2024-03" db="EMBL/GenBank/DDBJ databases">
        <title>Complete genome sequence of the green alga Chloropicon roscoffensis RCC1871.</title>
        <authorList>
            <person name="Lemieux C."/>
            <person name="Pombert J.-F."/>
            <person name="Otis C."/>
            <person name="Turmel M."/>
        </authorList>
    </citation>
    <scope>NUCLEOTIDE SEQUENCE [LARGE SCALE GENOMIC DNA]</scope>
    <source>
        <strain evidence="5 6">RCC1871</strain>
    </source>
</reference>
<name>A0AAX4PJA0_9CHLO</name>
<dbReference type="SUPFAM" id="SSF48019">
    <property type="entry name" value="post-AAA+ oligomerization domain-like"/>
    <property type="match status" value="1"/>
</dbReference>
<dbReference type="EMBL" id="CP151515">
    <property type="protein sequence ID" value="WZN66487.1"/>
    <property type="molecule type" value="Genomic_DNA"/>
</dbReference>
<dbReference type="InterPro" id="IPR027417">
    <property type="entry name" value="P-loop_NTPase"/>
</dbReference>
<keyword evidence="3" id="KW-0235">DNA replication</keyword>
<dbReference type="GO" id="GO:0003689">
    <property type="term" value="F:DNA clamp loader activity"/>
    <property type="evidence" value="ECO:0007669"/>
    <property type="project" value="TreeGrafter"/>
</dbReference>
<dbReference type="GO" id="GO:0006281">
    <property type="term" value="P:DNA repair"/>
    <property type="evidence" value="ECO:0007669"/>
    <property type="project" value="TreeGrafter"/>
</dbReference>
<organism evidence="5 6">
    <name type="scientific">Chloropicon roscoffensis</name>
    <dbReference type="NCBI Taxonomy" id="1461544"/>
    <lineage>
        <taxon>Eukaryota</taxon>
        <taxon>Viridiplantae</taxon>
        <taxon>Chlorophyta</taxon>
        <taxon>Chloropicophyceae</taxon>
        <taxon>Chloropicales</taxon>
        <taxon>Chloropicaceae</taxon>
        <taxon>Chloropicon</taxon>
    </lineage>
</organism>
<dbReference type="Gene3D" id="1.20.272.10">
    <property type="match status" value="1"/>
</dbReference>
<evidence type="ECO:0000256" key="4">
    <source>
        <dbReference type="ARBA" id="ARBA00023242"/>
    </source>
</evidence>
<dbReference type="InterPro" id="IPR008921">
    <property type="entry name" value="DNA_pol3_clamp-load_cplx_C"/>
</dbReference>
<dbReference type="Pfam" id="PF22534">
    <property type="entry name" value="RFC_C"/>
    <property type="match status" value="1"/>
</dbReference>
<dbReference type="Pfam" id="PF13177">
    <property type="entry name" value="DNA_pol3_delta2"/>
    <property type="match status" value="1"/>
</dbReference>
<accession>A0AAX4PJA0</accession>
<dbReference type="FunFam" id="3.40.50.300:FF:000136">
    <property type="entry name" value="Replication factor C subunit 5"/>
    <property type="match status" value="1"/>
</dbReference>
<protein>
    <submittedName>
        <fullName evidence="5">Subunit 5 of replication factor C</fullName>
    </submittedName>
</protein>
<comment type="similarity">
    <text evidence="2">Belongs to the activator 1 small subunits family.</text>
</comment>
<dbReference type="GO" id="GO:0005634">
    <property type="term" value="C:nucleus"/>
    <property type="evidence" value="ECO:0007669"/>
    <property type="project" value="UniProtKB-SubCell"/>
</dbReference>
<gene>
    <name evidence="5" type="ORF">HKI87_15g80540</name>
</gene>
<dbReference type="GO" id="GO:0003677">
    <property type="term" value="F:DNA binding"/>
    <property type="evidence" value="ECO:0007669"/>
    <property type="project" value="InterPro"/>
</dbReference>
<proteinExistence type="inferred from homology"/>
<dbReference type="Gene3D" id="3.40.50.300">
    <property type="entry name" value="P-loop containing nucleotide triphosphate hydrolases"/>
    <property type="match status" value="1"/>
</dbReference>
<comment type="subcellular location">
    <subcellularLocation>
        <location evidence="1">Nucleus</location>
    </subcellularLocation>
</comment>
<dbReference type="Pfam" id="PF21960">
    <property type="entry name" value="RCF1-5-like_lid"/>
    <property type="match status" value="1"/>
</dbReference>
<dbReference type="InterPro" id="IPR050238">
    <property type="entry name" value="DNA_Rep/Repair_Clamp_Loader"/>
</dbReference>
<evidence type="ECO:0000256" key="2">
    <source>
        <dbReference type="ARBA" id="ARBA00005378"/>
    </source>
</evidence>
<dbReference type="PANTHER" id="PTHR11669:SF1">
    <property type="entry name" value="REPLICATION FACTOR C SUBUNIT 3"/>
    <property type="match status" value="1"/>
</dbReference>
<keyword evidence="6" id="KW-1185">Reference proteome</keyword>
<evidence type="ECO:0000256" key="3">
    <source>
        <dbReference type="ARBA" id="ARBA00022705"/>
    </source>
</evidence>
<dbReference type="PANTHER" id="PTHR11669">
    <property type="entry name" value="REPLICATION FACTOR C / DNA POLYMERASE III GAMMA-TAU SUBUNIT"/>
    <property type="match status" value="1"/>
</dbReference>
<evidence type="ECO:0000256" key="1">
    <source>
        <dbReference type="ARBA" id="ARBA00004123"/>
    </source>
</evidence>